<sequence length="67" mass="7372">MWCANWFIPRRMRITGMKSIATNACATSKAPRSPFAMGSTKAISPASRASLESAALYSSTVAYRHRF</sequence>
<reference evidence="1" key="2">
    <citation type="journal article" name="Front. Microbiol.">
        <title>Degradative Capacity of Two Strains of Rhodonia placenta: From Phenotype to Genotype.</title>
        <authorList>
            <person name="Kolle M."/>
            <person name="Horta M.A.C."/>
            <person name="Nowrousian M."/>
            <person name="Ohm R.A."/>
            <person name="Benz J.P."/>
            <person name="Pilgard A."/>
        </authorList>
    </citation>
    <scope>NUCLEOTIDE SEQUENCE</scope>
    <source>
        <strain evidence="1">FPRL280</strain>
    </source>
</reference>
<name>A0A8H7TVP0_9APHY</name>
<dbReference type="Proteomes" id="UP000639403">
    <property type="component" value="Unassembled WGS sequence"/>
</dbReference>
<protein>
    <submittedName>
        <fullName evidence="1">Uncharacterized protein</fullName>
    </submittedName>
</protein>
<comment type="caution">
    <text evidence="1">The sequence shown here is derived from an EMBL/GenBank/DDBJ whole genome shotgun (WGS) entry which is preliminary data.</text>
</comment>
<accession>A0A8H7TVP0</accession>
<reference evidence="1" key="1">
    <citation type="submission" date="2020-11" db="EMBL/GenBank/DDBJ databases">
        <authorList>
            <person name="Koelle M."/>
            <person name="Horta M.A.C."/>
            <person name="Nowrousian M."/>
            <person name="Ohm R.A."/>
            <person name="Benz P."/>
            <person name="Pilgard A."/>
        </authorList>
    </citation>
    <scope>NUCLEOTIDE SEQUENCE</scope>
    <source>
        <strain evidence="1">FPRL280</strain>
    </source>
</reference>
<gene>
    <name evidence="1" type="ORF">IEO21_11018</name>
</gene>
<evidence type="ECO:0000313" key="1">
    <source>
        <dbReference type="EMBL" id="KAF9796244.1"/>
    </source>
</evidence>
<dbReference type="EMBL" id="JADOXO010001377">
    <property type="protein sequence ID" value="KAF9796244.1"/>
    <property type="molecule type" value="Genomic_DNA"/>
</dbReference>
<proteinExistence type="predicted"/>
<evidence type="ECO:0000313" key="2">
    <source>
        <dbReference type="Proteomes" id="UP000639403"/>
    </source>
</evidence>
<dbReference type="AlphaFoldDB" id="A0A8H7TVP0"/>
<organism evidence="1 2">
    <name type="scientific">Rhodonia placenta</name>
    <dbReference type="NCBI Taxonomy" id="104341"/>
    <lineage>
        <taxon>Eukaryota</taxon>
        <taxon>Fungi</taxon>
        <taxon>Dikarya</taxon>
        <taxon>Basidiomycota</taxon>
        <taxon>Agaricomycotina</taxon>
        <taxon>Agaricomycetes</taxon>
        <taxon>Polyporales</taxon>
        <taxon>Adustoporiaceae</taxon>
        <taxon>Rhodonia</taxon>
    </lineage>
</organism>